<organism evidence="2">
    <name type="scientific">Daucus carota subsp. sativus</name>
    <name type="common">Carrot</name>
    <dbReference type="NCBI Taxonomy" id="79200"/>
    <lineage>
        <taxon>Eukaryota</taxon>
        <taxon>Viridiplantae</taxon>
        <taxon>Streptophyta</taxon>
        <taxon>Embryophyta</taxon>
        <taxon>Tracheophyta</taxon>
        <taxon>Spermatophyta</taxon>
        <taxon>Magnoliopsida</taxon>
        <taxon>eudicotyledons</taxon>
        <taxon>Gunneridae</taxon>
        <taxon>Pentapetalae</taxon>
        <taxon>asterids</taxon>
        <taxon>campanulids</taxon>
        <taxon>Apiales</taxon>
        <taxon>Apiaceae</taxon>
        <taxon>Apioideae</taxon>
        <taxon>Scandiceae</taxon>
        <taxon>Daucinae</taxon>
        <taxon>Daucus</taxon>
        <taxon>Daucus sect. Daucus</taxon>
    </lineage>
</organism>
<reference evidence="3" key="2">
    <citation type="submission" date="2022-03" db="EMBL/GenBank/DDBJ databases">
        <title>Draft title - Genomic analysis of global carrot germplasm unveils the trajectory of domestication and the origin of high carotenoid orange carrot.</title>
        <authorList>
            <person name="Iorizzo M."/>
            <person name="Ellison S."/>
            <person name="Senalik D."/>
            <person name="Macko-Podgorni A."/>
            <person name="Grzebelus D."/>
            <person name="Bostan H."/>
            <person name="Rolling W."/>
            <person name="Curaba J."/>
            <person name="Simon P."/>
        </authorList>
    </citation>
    <scope>NUCLEOTIDE SEQUENCE</scope>
    <source>
        <tissue evidence="3">Leaf</tissue>
    </source>
</reference>
<evidence type="ECO:0000256" key="1">
    <source>
        <dbReference type="SAM" id="SignalP"/>
    </source>
</evidence>
<protein>
    <submittedName>
        <fullName evidence="2">Uncharacterized protein</fullName>
    </submittedName>
</protein>
<dbReference type="AlphaFoldDB" id="A0A165ZFW0"/>
<dbReference type="EMBL" id="CP093345">
    <property type="protein sequence ID" value="WOG90634.1"/>
    <property type="molecule type" value="Genomic_DNA"/>
</dbReference>
<evidence type="ECO:0000313" key="4">
    <source>
        <dbReference type="Proteomes" id="UP000077755"/>
    </source>
</evidence>
<dbReference type="SUPFAM" id="SSF57095">
    <property type="entry name" value="Scorpion toxin-like"/>
    <property type="match status" value="1"/>
</dbReference>
<proteinExistence type="predicted"/>
<dbReference type="EMBL" id="LNRQ01000003">
    <property type="protein sequence ID" value="KZM99988.1"/>
    <property type="molecule type" value="Genomic_DNA"/>
</dbReference>
<dbReference type="InterPro" id="IPR036574">
    <property type="entry name" value="Scorpion_toxin-like_sf"/>
</dbReference>
<name>A0A165ZFW0_DAUCS</name>
<accession>A0A165ZFW0</accession>
<dbReference type="Proteomes" id="UP000077755">
    <property type="component" value="Chromosome 3"/>
</dbReference>
<gene>
    <name evidence="2" type="ORF">DCAR_008743</name>
    <name evidence="3" type="ORF">DCAR_0309878</name>
</gene>
<reference evidence="2" key="1">
    <citation type="journal article" date="2016" name="Nat. Genet.">
        <title>A high-quality carrot genome assembly provides new insights into carotenoid accumulation and asterid genome evolution.</title>
        <authorList>
            <person name="Iorizzo M."/>
            <person name="Ellison S."/>
            <person name="Senalik D."/>
            <person name="Zeng P."/>
            <person name="Satapoomin P."/>
            <person name="Huang J."/>
            <person name="Bowman M."/>
            <person name="Iovene M."/>
            <person name="Sanseverino W."/>
            <person name="Cavagnaro P."/>
            <person name="Yildiz M."/>
            <person name="Macko-Podgorni A."/>
            <person name="Moranska E."/>
            <person name="Grzebelus E."/>
            <person name="Grzebelus D."/>
            <person name="Ashrafi H."/>
            <person name="Zheng Z."/>
            <person name="Cheng S."/>
            <person name="Spooner D."/>
            <person name="Van Deynze A."/>
            <person name="Simon P."/>
        </authorList>
    </citation>
    <scope>NUCLEOTIDE SEQUENCE [LARGE SCALE GENOMIC DNA]</scope>
    <source>
        <tissue evidence="2">Leaf</tissue>
    </source>
</reference>
<dbReference type="Gramene" id="KZM99988">
    <property type="protein sequence ID" value="KZM99988"/>
    <property type="gene ID" value="DCAR_008743"/>
</dbReference>
<evidence type="ECO:0000313" key="2">
    <source>
        <dbReference type="EMBL" id="KZM99988.1"/>
    </source>
</evidence>
<feature type="chain" id="PRO_5007869997" evidence="1">
    <location>
        <begin position="25"/>
        <end position="81"/>
    </location>
</feature>
<keyword evidence="1" id="KW-0732">Signal</keyword>
<keyword evidence="4" id="KW-1185">Reference proteome</keyword>
<evidence type="ECO:0000313" key="3">
    <source>
        <dbReference type="EMBL" id="WOG90634.1"/>
    </source>
</evidence>
<sequence length="81" mass="8848">MKQFTITITILSLILMSTTTSVESNCPPCYADEPCDACCTYGDNGLCVAHKCWCVNVALEGAPLSELRHRVWDSPNIMPAP</sequence>
<feature type="signal peptide" evidence="1">
    <location>
        <begin position="1"/>
        <end position="24"/>
    </location>
</feature>